<name>A0ABU1UDD6_9MICC</name>
<reference evidence="2 3" key="1">
    <citation type="submission" date="2023-07" db="EMBL/GenBank/DDBJ databases">
        <title>Sorghum-associated microbial communities from plants grown in Nebraska, USA.</title>
        <authorList>
            <person name="Schachtman D."/>
        </authorList>
    </citation>
    <scope>NUCLEOTIDE SEQUENCE [LARGE SCALE GENOMIC DNA]</scope>
    <source>
        <strain evidence="2 3">BE167</strain>
    </source>
</reference>
<dbReference type="EMBL" id="JAVDVQ010000009">
    <property type="protein sequence ID" value="MDR7083145.1"/>
    <property type="molecule type" value="Genomic_DNA"/>
</dbReference>
<evidence type="ECO:0000313" key="2">
    <source>
        <dbReference type="EMBL" id="MDR7083145.1"/>
    </source>
</evidence>
<dbReference type="Gene3D" id="1.20.1290.10">
    <property type="entry name" value="AhpD-like"/>
    <property type="match status" value="1"/>
</dbReference>
<dbReference type="InterPro" id="IPR029032">
    <property type="entry name" value="AhpD-like"/>
</dbReference>
<gene>
    <name evidence="2" type="ORF">J2X01_002438</name>
</gene>
<feature type="domain" description="Carboxymuconolactone decarboxylase-like" evidence="1">
    <location>
        <begin position="8"/>
        <end position="85"/>
    </location>
</feature>
<dbReference type="SUPFAM" id="SSF69118">
    <property type="entry name" value="AhpD-like"/>
    <property type="match status" value="1"/>
</dbReference>
<dbReference type="Pfam" id="PF02627">
    <property type="entry name" value="CMD"/>
    <property type="match status" value="1"/>
</dbReference>
<comment type="caution">
    <text evidence="2">The sequence shown here is derived from an EMBL/GenBank/DDBJ whole genome shotgun (WGS) entry which is preliminary data.</text>
</comment>
<accession>A0ABU1UDD6</accession>
<organism evidence="2 3">
    <name type="scientific">Arthrobacter ginsengisoli</name>
    <dbReference type="NCBI Taxonomy" id="1356565"/>
    <lineage>
        <taxon>Bacteria</taxon>
        <taxon>Bacillati</taxon>
        <taxon>Actinomycetota</taxon>
        <taxon>Actinomycetes</taxon>
        <taxon>Micrococcales</taxon>
        <taxon>Micrococcaceae</taxon>
        <taxon>Arthrobacter</taxon>
    </lineage>
</organism>
<sequence length="109" mass="10941">MAEEETPVLDALADITAVSLERSTLEPRELMLARIAALAAVDAPAGSYLLNAGTAMDVGITLEDVQGILIAVAPVVGTPRIVAAAGNLASALGFAIAVAEAELEAEAEG</sequence>
<evidence type="ECO:0000313" key="3">
    <source>
        <dbReference type="Proteomes" id="UP001252243"/>
    </source>
</evidence>
<dbReference type="Proteomes" id="UP001252243">
    <property type="component" value="Unassembled WGS sequence"/>
</dbReference>
<keyword evidence="3" id="KW-1185">Reference proteome</keyword>
<protein>
    <submittedName>
        <fullName evidence="2">Alkylhydroperoxidase/carboxymuconolactone decarboxylase family protein YurZ</fullName>
    </submittedName>
</protein>
<evidence type="ECO:0000259" key="1">
    <source>
        <dbReference type="Pfam" id="PF02627"/>
    </source>
</evidence>
<proteinExistence type="predicted"/>
<dbReference type="InterPro" id="IPR003779">
    <property type="entry name" value="CMD-like"/>
</dbReference>
<dbReference type="RefSeq" id="WP_310057408.1">
    <property type="nucleotide sequence ID" value="NZ_JAVDVQ010000009.1"/>
</dbReference>